<protein>
    <submittedName>
        <fullName evidence="2">Uncharacterized protein</fullName>
    </submittedName>
</protein>
<name>A0A382R3Z0_9ZZZZ</name>
<evidence type="ECO:0000313" key="2">
    <source>
        <dbReference type="EMBL" id="SVC91872.1"/>
    </source>
</evidence>
<sequence>MERCVLSPVGSDNHWLRLDSYRVIPDRSSQKGASAPRYQHSSSHSSP</sequence>
<dbReference type="EMBL" id="UINC01118622">
    <property type="protein sequence ID" value="SVC91872.1"/>
    <property type="molecule type" value="Genomic_DNA"/>
</dbReference>
<reference evidence="2" key="1">
    <citation type="submission" date="2018-05" db="EMBL/GenBank/DDBJ databases">
        <authorList>
            <person name="Lanie J.A."/>
            <person name="Ng W.-L."/>
            <person name="Kazmierczak K.M."/>
            <person name="Andrzejewski T.M."/>
            <person name="Davidsen T.M."/>
            <person name="Wayne K.J."/>
            <person name="Tettelin H."/>
            <person name="Glass J.I."/>
            <person name="Rusch D."/>
            <person name="Podicherti R."/>
            <person name="Tsui H.-C.T."/>
            <person name="Winkler M.E."/>
        </authorList>
    </citation>
    <scope>NUCLEOTIDE SEQUENCE</scope>
</reference>
<organism evidence="2">
    <name type="scientific">marine metagenome</name>
    <dbReference type="NCBI Taxonomy" id="408172"/>
    <lineage>
        <taxon>unclassified sequences</taxon>
        <taxon>metagenomes</taxon>
        <taxon>ecological metagenomes</taxon>
    </lineage>
</organism>
<dbReference type="AlphaFoldDB" id="A0A382R3Z0"/>
<accession>A0A382R3Z0</accession>
<evidence type="ECO:0000256" key="1">
    <source>
        <dbReference type="SAM" id="MobiDB-lite"/>
    </source>
</evidence>
<gene>
    <name evidence="2" type="ORF">METZ01_LOCUS344726</name>
</gene>
<feature type="region of interest" description="Disordered" evidence="1">
    <location>
        <begin position="26"/>
        <end position="47"/>
    </location>
</feature>
<proteinExistence type="predicted"/>
<feature type="non-terminal residue" evidence="2">
    <location>
        <position position="47"/>
    </location>
</feature>